<keyword evidence="16" id="KW-1185">Reference proteome</keyword>
<dbReference type="InterPro" id="IPR057091">
    <property type="entry name" value="NDC80_loop"/>
</dbReference>
<organism evidence="15 16">
    <name type="scientific">Ostreobium quekettii</name>
    <dbReference type="NCBI Taxonomy" id="121088"/>
    <lineage>
        <taxon>Eukaryota</taxon>
        <taxon>Viridiplantae</taxon>
        <taxon>Chlorophyta</taxon>
        <taxon>core chlorophytes</taxon>
        <taxon>Ulvophyceae</taxon>
        <taxon>TCBD clade</taxon>
        <taxon>Bryopsidales</taxon>
        <taxon>Ostreobineae</taxon>
        <taxon>Ostreobiaceae</taxon>
        <taxon>Ostreobium</taxon>
    </lineage>
</organism>
<feature type="domain" description="Kinetochore protein NDC80 loop region" evidence="14">
    <location>
        <begin position="361"/>
        <end position="579"/>
    </location>
</feature>
<gene>
    <name evidence="15" type="ORF">OSTQU699_LOCUS4483</name>
</gene>
<dbReference type="EMBL" id="CAJHUC010000956">
    <property type="protein sequence ID" value="CAD7699124.1"/>
    <property type="molecule type" value="Genomic_DNA"/>
</dbReference>
<evidence type="ECO:0000259" key="14">
    <source>
        <dbReference type="Pfam" id="PF24487"/>
    </source>
</evidence>
<comment type="function">
    <text evidence="10">Acts as a component of the essential kinetochore-associated NDC80 complex, which is required for chromosome segregation and spindle checkpoint activity.</text>
</comment>
<sequence>MASHGDRGIKAKPMRLSTVLNRPANRGAPTPLARPNIAPRLSKISRKSSAMGRGPLKADPRPLKDAEFMRIQQELVTQFLEARGDIHGLGPRALSGPSGKEFKVIVSALQRALDPRPRNVQAKVEDQVPTLLRRLRYPFQVSKSALTAVGAPHSWPPILGSVSWLVTCINYIETVVADRSLAGGAGSEVGPDVIKATSFEHLTRSYKAFIAMEDDKQEEIDEKMFAGFRQENALVAERIEAKKREREELSDRVAQLKTEQSPLSCAQQELDLVKRDQQKFETLIQAQQDQQKQLKQRVAERESDLAFKKRELSATQQEIENLRAQVAAQNISIDDVNKMMNERKKLEQMRANAAAHRANMEKEAYQLEMMVEEDLDKLQAQVHEYNVAAQHLKLIPQTAKRAGGRQLEINIDRTAHSSSELCPIDIKGFVIPALQELKEVYTIKWRSTGTHKLGLQEQHDSLCERLAEQKETHKEAEQRINKLEDDLQGIKDAIDEDARLAGKKIEGMKMAVERLKNHGEASVAQAAEEAKAAKAAYEEVARDCEAKEDRLTAAFNNMLDLLRESYQHVGVTIREVRDQIRLSWKEQGQPASNAMLVAPGTPLCTPLRSHAA</sequence>
<dbReference type="GO" id="GO:0031262">
    <property type="term" value="C:Ndc80 complex"/>
    <property type="evidence" value="ECO:0007669"/>
    <property type="project" value="UniProtKB-UniRule"/>
</dbReference>
<feature type="coiled-coil region" evidence="11">
    <location>
        <begin position="232"/>
        <end position="363"/>
    </location>
</feature>
<dbReference type="AlphaFoldDB" id="A0A8S1IZ99"/>
<protein>
    <recommendedName>
        <fullName evidence="10">Kinetochore protein NDC80</fullName>
    </recommendedName>
</protein>
<evidence type="ECO:0000256" key="6">
    <source>
        <dbReference type="ARBA" id="ARBA00023054"/>
    </source>
</evidence>
<evidence type="ECO:0000256" key="5">
    <source>
        <dbReference type="ARBA" id="ARBA00022838"/>
    </source>
</evidence>
<dbReference type="OrthoDB" id="7459479at2759"/>
<evidence type="ECO:0000256" key="8">
    <source>
        <dbReference type="ARBA" id="ARBA00023306"/>
    </source>
</evidence>
<keyword evidence="3 10" id="KW-0132">Cell division</keyword>
<proteinExistence type="inferred from homology"/>
<comment type="caution">
    <text evidence="15">The sequence shown here is derived from an EMBL/GenBank/DDBJ whole genome shotgun (WGS) entry which is preliminary data.</text>
</comment>
<reference evidence="15" key="1">
    <citation type="submission" date="2020-12" db="EMBL/GenBank/DDBJ databases">
        <authorList>
            <person name="Iha C."/>
        </authorList>
    </citation>
    <scope>NUCLEOTIDE SEQUENCE</scope>
</reference>
<dbReference type="Proteomes" id="UP000708148">
    <property type="component" value="Unassembled WGS sequence"/>
</dbReference>
<evidence type="ECO:0000256" key="2">
    <source>
        <dbReference type="ARBA" id="ARBA00022454"/>
    </source>
</evidence>
<name>A0A8S1IZ99_9CHLO</name>
<dbReference type="GO" id="GO:0051315">
    <property type="term" value="P:attachment of mitotic spindle microtubules to kinetochore"/>
    <property type="evidence" value="ECO:0007669"/>
    <property type="project" value="UniProtKB-UniRule"/>
</dbReference>
<evidence type="ECO:0000256" key="1">
    <source>
        <dbReference type="ARBA" id="ARBA00007050"/>
    </source>
</evidence>
<evidence type="ECO:0000256" key="11">
    <source>
        <dbReference type="SAM" id="Coils"/>
    </source>
</evidence>
<comment type="subunit">
    <text evidence="10">Component of the NDC80 complex.</text>
</comment>
<keyword evidence="7 10" id="KW-0539">Nucleus</keyword>
<dbReference type="PANTHER" id="PTHR10643">
    <property type="entry name" value="KINETOCHORE PROTEIN NDC80"/>
    <property type="match status" value="1"/>
</dbReference>
<dbReference type="InterPro" id="IPR055260">
    <property type="entry name" value="Ndc80_CH"/>
</dbReference>
<dbReference type="Pfam" id="PF24487">
    <property type="entry name" value="NDC80_loop"/>
    <property type="match status" value="1"/>
</dbReference>
<keyword evidence="6 11" id="KW-0175">Coiled coil</keyword>
<evidence type="ECO:0000256" key="7">
    <source>
        <dbReference type="ARBA" id="ARBA00023242"/>
    </source>
</evidence>
<feature type="region of interest" description="Disordered" evidence="12">
    <location>
        <begin position="1"/>
        <end position="61"/>
    </location>
</feature>
<dbReference type="Pfam" id="PF03801">
    <property type="entry name" value="Ndc80_HEC"/>
    <property type="match status" value="1"/>
</dbReference>
<keyword evidence="9 10" id="KW-0137">Centromere</keyword>
<keyword evidence="8 10" id="KW-0131">Cell cycle</keyword>
<evidence type="ECO:0000256" key="9">
    <source>
        <dbReference type="ARBA" id="ARBA00023328"/>
    </source>
</evidence>
<accession>A0A8S1IZ99</accession>
<evidence type="ECO:0000313" key="16">
    <source>
        <dbReference type="Proteomes" id="UP000708148"/>
    </source>
</evidence>
<keyword evidence="5 10" id="KW-0995">Kinetochore</keyword>
<comment type="similarity">
    <text evidence="1 10">Belongs to the NDC80/HEC1 family.</text>
</comment>
<evidence type="ECO:0000256" key="3">
    <source>
        <dbReference type="ARBA" id="ARBA00022618"/>
    </source>
</evidence>
<keyword evidence="2 10" id="KW-0158">Chromosome</keyword>
<dbReference type="InterPro" id="IPR005550">
    <property type="entry name" value="Kinetochore_Ndc80"/>
</dbReference>
<dbReference type="PANTHER" id="PTHR10643:SF2">
    <property type="entry name" value="KINETOCHORE PROTEIN NDC80 HOMOLOG"/>
    <property type="match status" value="1"/>
</dbReference>
<feature type="domain" description="Kinetochore protein Ndc80 CH" evidence="13">
    <location>
        <begin position="41"/>
        <end position="174"/>
    </location>
</feature>
<dbReference type="GO" id="GO:0051301">
    <property type="term" value="P:cell division"/>
    <property type="evidence" value="ECO:0007669"/>
    <property type="project" value="UniProtKB-UniRule"/>
</dbReference>
<evidence type="ECO:0000259" key="13">
    <source>
        <dbReference type="Pfam" id="PF03801"/>
    </source>
</evidence>
<dbReference type="InterPro" id="IPR038273">
    <property type="entry name" value="Ndc80_sf"/>
</dbReference>
<evidence type="ECO:0000256" key="10">
    <source>
        <dbReference type="RuleBase" id="RU368072"/>
    </source>
</evidence>
<keyword evidence="4 10" id="KW-0498">Mitosis</keyword>
<dbReference type="Gene3D" id="1.10.418.30">
    <property type="entry name" value="Ncd80 complex, Ncd80 subunit"/>
    <property type="match status" value="1"/>
</dbReference>
<evidence type="ECO:0000313" key="15">
    <source>
        <dbReference type="EMBL" id="CAD7699124.1"/>
    </source>
</evidence>
<evidence type="ECO:0000256" key="12">
    <source>
        <dbReference type="SAM" id="MobiDB-lite"/>
    </source>
</evidence>
<comment type="subcellular location">
    <subcellularLocation>
        <location evidence="10">Chromosome</location>
        <location evidence="10">Centromere</location>
        <location evidence="10">Kinetochore</location>
    </subcellularLocation>
    <subcellularLocation>
        <location evidence="10">Nucleus</location>
    </subcellularLocation>
</comment>
<feature type="coiled-coil region" evidence="11">
    <location>
        <begin position="459"/>
        <end position="550"/>
    </location>
</feature>
<dbReference type="GO" id="GO:0005634">
    <property type="term" value="C:nucleus"/>
    <property type="evidence" value="ECO:0007669"/>
    <property type="project" value="UniProtKB-SubCell"/>
</dbReference>
<evidence type="ECO:0000256" key="4">
    <source>
        <dbReference type="ARBA" id="ARBA00022776"/>
    </source>
</evidence>